<dbReference type="AlphaFoldDB" id="A0A0V0YVW6"/>
<evidence type="ECO:0000313" key="2">
    <source>
        <dbReference type="Proteomes" id="UP000054776"/>
    </source>
</evidence>
<dbReference type="Proteomes" id="UP000054776">
    <property type="component" value="Unassembled WGS sequence"/>
</dbReference>
<accession>A0A0V0YVW6</accession>
<protein>
    <submittedName>
        <fullName evidence="1">Uncharacterized protein</fullName>
    </submittedName>
</protein>
<gene>
    <name evidence="1" type="ORF">T01_3989</name>
</gene>
<organism evidence="1 2">
    <name type="scientific">Trichinella spiralis</name>
    <name type="common">Trichina worm</name>
    <dbReference type="NCBI Taxonomy" id="6334"/>
    <lineage>
        <taxon>Eukaryota</taxon>
        <taxon>Metazoa</taxon>
        <taxon>Ecdysozoa</taxon>
        <taxon>Nematoda</taxon>
        <taxon>Enoplea</taxon>
        <taxon>Dorylaimia</taxon>
        <taxon>Trichinellida</taxon>
        <taxon>Trichinellidae</taxon>
        <taxon>Trichinella</taxon>
    </lineage>
</organism>
<sequence>MATLEAIYSTQRNFGKKPTFENRKNKQGYSLAFLKGENLKFLR</sequence>
<keyword evidence="2" id="KW-1185">Reference proteome</keyword>
<name>A0A0V0YVW6_TRISP</name>
<proteinExistence type="predicted"/>
<dbReference type="EMBL" id="JYDH01004323">
    <property type="protein sequence ID" value="KRY04430.1"/>
    <property type="molecule type" value="Genomic_DNA"/>
</dbReference>
<reference evidence="1 2" key="1">
    <citation type="submission" date="2015-01" db="EMBL/GenBank/DDBJ databases">
        <title>Evolution of Trichinella species and genotypes.</title>
        <authorList>
            <person name="Korhonen P.K."/>
            <person name="Edoardo P."/>
            <person name="Giuseppe L.R."/>
            <person name="Gasser R.B."/>
        </authorList>
    </citation>
    <scope>NUCLEOTIDE SEQUENCE [LARGE SCALE GENOMIC DNA]</scope>
    <source>
        <strain evidence="1">ISS3</strain>
    </source>
</reference>
<evidence type="ECO:0000313" key="1">
    <source>
        <dbReference type="EMBL" id="KRY04430.1"/>
    </source>
</evidence>
<dbReference type="InParanoid" id="A0A0V0YVW6"/>
<comment type="caution">
    <text evidence="1">The sequence shown here is derived from an EMBL/GenBank/DDBJ whole genome shotgun (WGS) entry which is preliminary data.</text>
</comment>